<dbReference type="OMA" id="TIVFHER"/>
<dbReference type="Pfam" id="PF00646">
    <property type="entry name" value="F-box"/>
    <property type="match status" value="1"/>
</dbReference>
<dbReference type="InterPro" id="IPR036047">
    <property type="entry name" value="F-box-like_dom_sf"/>
</dbReference>
<dbReference type="CDD" id="cd22160">
    <property type="entry name" value="F-box_AtFBL13-like"/>
    <property type="match status" value="1"/>
</dbReference>
<accession>A0A061FDB8</accession>
<feature type="domain" description="F-box" evidence="1">
    <location>
        <begin position="11"/>
        <end position="63"/>
    </location>
</feature>
<dbReference type="EMBL" id="CM001885">
    <property type="protein sequence ID" value="EOY12494.1"/>
    <property type="molecule type" value="Genomic_DNA"/>
</dbReference>
<dbReference type="eggNOG" id="ENOG502RXIZ">
    <property type="taxonomic scope" value="Eukaryota"/>
</dbReference>
<dbReference type="PANTHER" id="PTHR31900">
    <property type="entry name" value="F-BOX/RNI SUPERFAMILY PROTEIN-RELATED"/>
    <property type="match status" value="1"/>
</dbReference>
<dbReference type="PANTHER" id="PTHR31900:SF34">
    <property type="entry name" value="EMB|CAB62440.1-RELATED"/>
    <property type="match status" value="1"/>
</dbReference>
<organism evidence="2 3">
    <name type="scientific">Theobroma cacao</name>
    <name type="common">Cacao</name>
    <name type="synonym">Cocoa</name>
    <dbReference type="NCBI Taxonomy" id="3641"/>
    <lineage>
        <taxon>Eukaryota</taxon>
        <taxon>Viridiplantae</taxon>
        <taxon>Streptophyta</taxon>
        <taxon>Embryophyta</taxon>
        <taxon>Tracheophyta</taxon>
        <taxon>Spermatophyta</taxon>
        <taxon>Magnoliopsida</taxon>
        <taxon>eudicotyledons</taxon>
        <taxon>Gunneridae</taxon>
        <taxon>Pentapetalae</taxon>
        <taxon>rosids</taxon>
        <taxon>malvids</taxon>
        <taxon>Malvales</taxon>
        <taxon>Malvaceae</taxon>
        <taxon>Byttnerioideae</taxon>
        <taxon>Theobroma</taxon>
    </lineage>
</organism>
<evidence type="ECO:0000313" key="3">
    <source>
        <dbReference type="Proteomes" id="UP000026915"/>
    </source>
</evidence>
<dbReference type="Gene3D" id="1.20.1280.50">
    <property type="match status" value="1"/>
</dbReference>
<dbReference type="Pfam" id="PF08387">
    <property type="entry name" value="FBD"/>
    <property type="match status" value="1"/>
</dbReference>
<dbReference type="Pfam" id="PF24758">
    <property type="entry name" value="LRR_At5g56370"/>
    <property type="match status" value="1"/>
</dbReference>
<dbReference type="InParanoid" id="A0A061FDB8"/>
<dbReference type="STRING" id="3641.A0A061FDB8"/>
<dbReference type="InterPro" id="IPR006566">
    <property type="entry name" value="FBD"/>
</dbReference>
<dbReference type="HOGENOM" id="CLU_010721_1_2_1"/>
<proteinExistence type="predicted"/>
<evidence type="ECO:0000259" key="1">
    <source>
        <dbReference type="PROSITE" id="PS50181"/>
    </source>
</evidence>
<dbReference type="AlphaFoldDB" id="A0A061FDB8"/>
<dbReference type="Gramene" id="EOY12494">
    <property type="protein sequence ID" value="EOY12494"/>
    <property type="gene ID" value="TCM_030983"/>
</dbReference>
<gene>
    <name evidence="2" type="ORF">TCM_030983</name>
</gene>
<sequence>MAKQVKVSEVADRISSLPDELLSHIISFLPLKQAVCTSILSKRWSKISTLMSNLNLEDSFTRRKSDSHNFMNFVDRVLFYHIGVVDKFRIRCGGFVDSYRLEGWIRYALQNDVRELDLSVACKKFNMLPIGVFTCGTLVALRLHSHKRCMFDLKVPVKIRLPSLKILHLSGIGLLDDDPINRLLSSCSLLEELVVDRCILKTRCRFNISIPTLKRLTIVFHERAYKDYEIVIDAPSLVYFKCRQIPKGFFHKNLNSLVEADIEFGKVLESANTFTSYNTAATDLFKGICNVKSLRICGLFGKVFPQGKIVIPELPKLTSLSIDGCFFVGWESMLPVLLASFPRLEALVLKVNIEIVKEVPSSERFPSCLWSQLKTLKILSCQGRKEMQMVGFFLKNAEVLENLSVEPRERKRPKPEKWRSKITKKLLKLPKASKNCKVLLV</sequence>
<dbReference type="SMART" id="SM00579">
    <property type="entry name" value="FBD"/>
    <property type="match status" value="1"/>
</dbReference>
<dbReference type="InterPro" id="IPR050232">
    <property type="entry name" value="FBL13/AtMIF1-like"/>
</dbReference>
<protein>
    <submittedName>
        <fullName evidence="2">F-box/RNI superfamily protein, putative</fullName>
    </submittedName>
</protein>
<dbReference type="PROSITE" id="PS50181">
    <property type="entry name" value="FBOX"/>
    <property type="match status" value="1"/>
</dbReference>
<dbReference type="SUPFAM" id="SSF52058">
    <property type="entry name" value="L domain-like"/>
    <property type="match status" value="1"/>
</dbReference>
<evidence type="ECO:0000313" key="2">
    <source>
        <dbReference type="EMBL" id="EOY12494.1"/>
    </source>
</evidence>
<dbReference type="InterPro" id="IPR001810">
    <property type="entry name" value="F-box_dom"/>
</dbReference>
<dbReference type="InterPro" id="IPR053781">
    <property type="entry name" value="F-box_AtFBL13-like"/>
</dbReference>
<keyword evidence="3" id="KW-1185">Reference proteome</keyword>
<name>A0A061FDB8_THECC</name>
<dbReference type="InterPro" id="IPR055411">
    <property type="entry name" value="LRR_FXL15/At3g58940/PEG3-like"/>
</dbReference>
<dbReference type="InterPro" id="IPR032675">
    <property type="entry name" value="LRR_dom_sf"/>
</dbReference>
<reference evidence="2 3" key="1">
    <citation type="journal article" date="2013" name="Genome Biol.">
        <title>The genome sequence of the most widely cultivated cacao type and its use to identify candidate genes regulating pod color.</title>
        <authorList>
            <person name="Motamayor J.C."/>
            <person name="Mockaitis K."/>
            <person name="Schmutz J."/>
            <person name="Haiminen N."/>
            <person name="Iii D.L."/>
            <person name="Cornejo O."/>
            <person name="Findley S.D."/>
            <person name="Zheng P."/>
            <person name="Utro F."/>
            <person name="Royaert S."/>
            <person name="Saski C."/>
            <person name="Jenkins J."/>
            <person name="Podicheti R."/>
            <person name="Zhao M."/>
            <person name="Scheffler B.E."/>
            <person name="Stack J.C."/>
            <person name="Feltus F.A."/>
            <person name="Mustiga G.M."/>
            <person name="Amores F."/>
            <person name="Phillips W."/>
            <person name="Marelli J.P."/>
            <person name="May G.D."/>
            <person name="Shapiro H."/>
            <person name="Ma J."/>
            <person name="Bustamante C.D."/>
            <person name="Schnell R.J."/>
            <person name="Main D."/>
            <person name="Gilbert D."/>
            <person name="Parida L."/>
            <person name="Kuhn D.N."/>
        </authorList>
    </citation>
    <scope>NUCLEOTIDE SEQUENCE [LARGE SCALE GENOMIC DNA]</scope>
    <source>
        <strain evidence="3">cv. Matina 1-6</strain>
    </source>
</reference>
<dbReference type="SUPFAM" id="SSF81383">
    <property type="entry name" value="F-box domain"/>
    <property type="match status" value="1"/>
</dbReference>
<dbReference type="Proteomes" id="UP000026915">
    <property type="component" value="Chromosome 7"/>
</dbReference>
<dbReference type="Gene3D" id="3.80.10.10">
    <property type="entry name" value="Ribonuclease Inhibitor"/>
    <property type="match status" value="1"/>
</dbReference>